<dbReference type="RefSeq" id="WP_345341798.1">
    <property type="nucleotide sequence ID" value="NZ_BAABLI010000031.1"/>
</dbReference>
<accession>A0ABW4XUT3</accession>
<proteinExistence type="predicted"/>
<gene>
    <name evidence="1" type="ORF">ACFSJ3_16810</name>
</gene>
<evidence type="ECO:0000313" key="2">
    <source>
        <dbReference type="Proteomes" id="UP001597380"/>
    </source>
</evidence>
<evidence type="ECO:0000313" key="1">
    <source>
        <dbReference type="EMBL" id="MFD2097654.1"/>
    </source>
</evidence>
<keyword evidence="2" id="KW-1185">Reference proteome</keyword>
<protein>
    <submittedName>
        <fullName evidence="1">Uncharacterized protein</fullName>
    </submittedName>
</protein>
<reference evidence="2" key="1">
    <citation type="journal article" date="2019" name="Int. J. Syst. Evol. Microbiol.">
        <title>The Global Catalogue of Microorganisms (GCM) 10K type strain sequencing project: providing services to taxonomists for standard genome sequencing and annotation.</title>
        <authorList>
            <consortium name="The Broad Institute Genomics Platform"/>
            <consortium name="The Broad Institute Genome Sequencing Center for Infectious Disease"/>
            <person name="Wu L."/>
            <person name="Ma J."/>
        </authorList>
    </citation>
    <scope>NUCLEOTIDE SEQUENCE [LARGE SCALE GENOMIC DNA]</scope>
    <source>
        <strain evidence="2">CGMCC 1.10992</strain>
    </source>
</reference>
<dbReference type="Proteomes" id="UP001597380">
    <property type="component" value="Unassembled WGS sequence"/>
</dbReference>
<dbReference type="EMBL" id="JBHUHT010000027">
    <property type="protein sequence ID" value="MFD2097654.1"/>
    <property type="molecule type" value="Genomic_DNA"/>
</dbReference>
<organism evidence="1 2">
    <name type="scientific">Corallincola platygyrae</name>
    <dbReference type="NCBI Taxonomy" id="1193278"/>
    <lineage>
        <taxon>Bacteria</taxon>
        <taxon>Pseudomonadati</taxon>
        <taxon>Pseudomonadota</taxon>
        <taxon>Gammaproteobacteria</taxon>
        <taxon>Alteromonadales</taxon>
        <taxon>Psychromonadaceae</taxon>
        <taxon>Corallincola</taxon>
    </lineage>
</organism>
<name>A0ABW4XUT3_9GAMM</name>
<sequence length="100" mass="11449">MSWLKSGLDDLLKLDLANDERYFRAYDDCLWRITTARITELSEVLDSIWNEPYVKLPTPLKCCIARMCLLGESEPGDTSRAVLSTYCTNDEEKRIIDGAI</sequence>
<comment type="caution">
    <text evidence="1">The sequence shown here is derived from an EMBL/GenBank/DDBJ whole genome shotgun (WGS) entry which is preliminary data.</text>
</comment>